<proteinExistence type="predicted"/>
<dbReference type="Gene3D" id="3.40.50.1010">
    <property type="entry name" value="5'-nuclease"/>
    <property type="match status" value="1"/>
</dbReference>
<dbReference type="InterPro" id="IPR002716">
    <property type="entry name" value="PIN_dom"/>
</dbReference>
<dbReference type="EMBL" id="FRXN01000003">
    <property type="protein sequence ID" value="SHO63166.1"/>
    <property type="molecule type" value="Genomic_DNA"/>
</dbReference>
<evidence type="ECO:0000259" key="1">
    <source>
        <dbReference type="Pfam" id="PF13470"/>
    </source>
</evidence>
<dbReference type="OrthoDB" id="1148871at2"/>
<dbReference type="Proteomes" id="UP000184609">
    <property type="component" value="Unassembled WGS sequence"/>
</dbReference>
<sequence>MKVFLDANVLVSVLNKEYPLFSYSARILSLADNSRFQLYTSPICLAISFYFSEKKSGATVAKRKMDLLNSKIRVAEVGGDEVLKTLKNPSIKDFEDGLEYFSAIKASCEVIVSEDSGGFYFSDIPVYSCREFLDHVVFPNL</sequence>
<feature type="domain" description="PIN" evidence="1">
    <location>
        <begin position="2"/>
        <end position="115"/>
    </location>
</feature>
<dbReference type="AlphaFoldDB" id="A0A1M7ZER0"/>
<gene>
    <name evidence="2" type="ORF">SAMN04488108_2570</name>
</gene>
<dbReference type="Pfam" id="PF13470">
    <property type="entry name" value="PIN_3"/>
    <property type="match status" value="1"/>
</dbReference>
<name>A0A1M7ZER0_9BACT</name>
<accession>A0A1M7ZER0</accession>
<dbReference type="InterPro" id="IPR029060">
    <property type="entry name" value="PIN-like_dom_sf"/>
</dbReference>
<reference evidence="3" key="1">
    <citation type="submission" date="2016-12" db="EMBL/GenBank/DDBJ databases">
        <authorList>
            <person name="Varghese N."/>
            <person name="Submissions S."/>
        </authorList>
    </citation>
    <scope>NUCLEOTIDE SEQUENCE [LARGE SCALE GENOMIC DNA]</scope>
    <source>
        <strain evidence="3">DSM 25035</strain>
    </source>
</reference>
<evidence type="ECO:0000313" key="2">
    <source>
        <dbReference type="EMBL" id="SHO63166.1"/>
    </source>
</evidence>
<keyword evidence="3" id="KW-1185">Reference proteome</keyword>
<protein>
    <submittedName>
        <fullName evidence="2">Predicted nucleic acid-binding protein, contains PIN domain</fullName>
    </submittedName>
</protein>
<organism evidence="2 3">
    <name type="scientific">Algoriphagus zhangzhouensis</name>
    <dbReference type="NCBI Taxonomy" id="1073327"/>
    <lineage>
        <taxon>Bacteria</taxon>
        <taxon>Pseudomonadati</taxon>
        <taxon>Bacteroidota</taxon>
        <taxon>Cytophagia</taxon>
        <taxon>Cytophagales</taxon>
        <taxon>Cyclobacteriaceae</taxon>
        <taxon>Algoriphagus</taxon>
    </lineage>
</organism>
<dbReference type="STRING" id="1073327.SAMN04488108_2570"/>
<dbReference type="RefSeq" id="WP_073572191.1">
    <property type="nucleotide sequence ID" value="NZ_FRXN01000003.1"/>
</dbReference>
<dbReference type="SUPFAM" id="SSF88723">
    <property type="entry name" value="PIN domain-like"/>
    <property type="match status" value="1"/>
</dbReference>
<evidence type="ECO:0000313" key="3">
    <source>
        <dbReference type="Proteomes" id="UP000184609"/>
    </source>
</evidence>